<evidence type="ECO:0000313" key="2">
    <source>
        <dbReference type="Proteomes" id="UP000198304"/>
    </source>
</evidence>
<dbReference type="GO" id="GO:0006355">
    <property type="term" value="P:regulation of DNA-templated transcription"/>
    <property type="evidence" value="ECO:0007669"/>
    <property type="project" value="InterPro"/>
</dbReference>
<accession>A0A239HE23</accession>
<dbReference type="PANTHER" id="PTHR40026">
    <property type="entry name" value="PROTEIN VEG"/>
    <property type="match status" value="1"/>
</dbReference>
<proteinExistence type="predicted"/>
<reference evidence="2" key="1">
    <citation type="submission" date="2017-06" db="EMBL/GenBank/DDBJ databases">
        <authorList>
            <person name="Varghese N."/>
            <person name="Submissions S."/>
        </authorList>
    </citation>
    <scope>NUCLEOTIDE SEQUENCE [LARGE SCALE GENOMIC DNA]</scope>
    <source>
        <strain evidence="2">SCA</strain>
    </source>
</reference>
<name>A0A239HE23_9FIRM</name>
<evidence type="ECO:0000313" key="1">
    <source>
        <dbReference type="EMBL" id="SNS79043.1"/>
    </source>
</evidence>
<dbReference type="Proteomes" id="UP000198304">
    <property type="component" value="Unassembled WGS sequence"/>
</dbReference>
<organism evidence="1 2">
    <name type="scientific">Anaerovirgula multivorans</name>
    <dbReference type="NCBI Taxonomy" id="312168"/>
    <lineage>
        <taxon>Bacteria</taxon>
        <taxon>Bacillati</taxon>
        <taxon>Bacillota</taxon>
        <taxon>Clostridia</taxon>
        <taxon>Peptostreptococcales</taxon>
        <taxon>Natronincolaceae</taxon>
        <taxon>Anaerovirgula</taxon>
    </lineage>
</organism>
<protein>
    <submittedName>
        <fullName evidence="1">Uncharacterized protein Veg</fullName>
    </submittedName>
</protein>
<dbReference type="InterPro" id="IPR009366">
    <property type="entry name" value="Protein_Veg"/>
</dbReference>
<dbReference type="EMBL" id="FZOJ01000021">
    <property type="protein sequence ID" value="SNS79043.1"/>
    <property type="molecule type" value="Genomic_DNA"/>
</dbReference>
<keyword evidence="2" id="KW-1185">Reference proteome</keyword>
<dbReference type="Pfam" id="PF06257">
    <property type="entry name" value="VEG"/>
    <property type="match status" value="1"/>
</dbReference>
<sequence length="117" mass="13439">MYNILLKQLTTFSNYDIIYVVRDVKEGDGLADKNTLNEIRKNIEGYVGQQVTLKANKGRKRTMIREGVLENTYPSIFVVRINGDYNSVRRVSYSYSDILTEAVEVTVCKDNHQIKVS</sequence>
<dbReference type="RefSeq" id="WP_330397082.1">
    <property type="nucleotide sequence ID" value="NZ_FZOJ01000021.1"/>
</dbReference>
<dbReference type="Gene3D" id="2.30.30.100">
    <property type="match status" value="1"/>
</dbReference>
<dbReference type="AlphaFoldDB" id="A0A239HE23"/>
<gene>
    <name evidence="1" type="ORF">SAMN05446037_102129</name>
</gene>
<dbReference type="PANTHER" id="PTHR40026:SF1">
    <property type="entry name" value="PROTEIN VEG"/>
    <property type="match status" value="1"/>
</dbReference>